<organism evidence="1 4">
    <name type="scientific">Bacillus paralicheniformis</name>
    <dbReference type="NCBI Taxonomy" id="1648923"/>
    <lineage>
        <taxon>Bacteria</taxon>
        <taxon>Bacillati</taxon>
        <taxon>Bacillota</taxon>
        <taxon>Bacilli</taxon>
        <taxon>Bacillales</taxon>
        <taxon>Bacillaceae</taxon>
        <taxon>Bacillus</taxon>
    </lineage>
</organism>
<dbReference type="Proteomes" id="UP001216709">
    <property type="component" value="Unassembled WGS sequence"/>
</dbReference>
<dbReference type="NCBIfam" id="NF000539">
    <property type="entry name" value="plantaricin"/>
    <property type="match status" value="1"/>
</dbReference>
<evidence type="ECO:0000313" key="1">
    <source>
        <dbReference type="EMBL" id="MDE1452883.1"/>
    </source>
</evidence>
<proteinExistence type="predicted"/>
<protein>
    <submittedName>
        <fullName evidence="2">Lantibiotic lichenicidin A1</fullName>
    </submittedName>
    <submittedName>
        <fullName evidence="1">Plantaricin C family lantibiotic</fullName>
    </submittedName>
</protein>
<evidence type="ECO:0000313" key="3">
    <source>
        <dbReference type="Proteomes" id="UP000429980"/>
    </source>
</evidence>
<dbReference type="EMBL" id="JARAFO010000030">
    <property type="protein sequence ID" value="MDE1452883.1"/>
    <property type="molecule type" value="Genomic_DNA"/>
</dbReference>
<comment type="caution">
    <text evidence="1">The sequence shown here is derived from an EMBL/GenBank/DDBJ whole genome shotgun (WGS) entry which is preliminary data.</text>
</comment>
<keyword evidence="3" id="KW-1185">Reference proteome</keyword>
<dbReference type="RefSeq" id="WP_020449898.1">
    <property type="nucleotide sequence ID" value="NZ_AP025339.1"/>
</dbReference>
<dbReference type="AlphaFoldDB" id="A0AAW6KDR8"/>
<dbReference type="GO" id="GO:0050830">
    <property type="term" value="P:defense response to Gram-positive bacterium"/>
    <property type="evidence" value="ECO:0007669"/>
    <property type="project" value="InterPro"/>
</dbReference>
<dbReference type="InterPro" id="IPR029243">
    <property type="entry name" value="Lantibiotic_alpha"/>
</dbReference>
<reference evidence="1" key="2">
    <citation type="submission" date="2022-12" db="EMBL/GenBank/DDBJ databases">
        <title>Draft Genome Sequences of Bacillus licheniformis and Bacillus paralicheniformis strains isolated from Irish skim milk powders.</title>
        <authorList>
            <person name="Lourenco A."/>
            <person name="Li F."/>
            <person name="Geraldine D."/>
            <person name="Tobin J.T."/>
            <person name="Butler F."/>
            <person name="Jordan K."/>
            <person name="Obrien T."/>
        </authorList>
    </citation>
    <scope>NUCLEOTIDE SEQUENCE</scope>
    <source>
        <strain evidence="1">3370</strain>
    </source>
</reference>
<accession>A0AAW6KDR8</accession>
<dbReference type="EMBL" id="NILF01000041">
    <property type="protein sequence ID" value="TWL38057.1"/>
    <property type="molecule type" value="Genomic_DNA"/>
</dbReference>
<dbReference type="Pfam" id="PF14867">
    <property type="entry name" value="Lantibiotic_a"/>
    <property type="match status" value="1"/>
</dbReference>
<gene>
    <name evidence="2" type="ORF">CHCC15381_1273</name>
    <name evidence="1" type="ORF">PVN32_11950</name>
</gene>
<reference evidence="2 3" key="1">
    <citation type="submission" date="2019-06" db="EMBL/GenBank/DDBJ databases">
        <title>Genome sequence analysis of &gt;100 Bacillus licheniformis strains suggests intrinsic resistance to this species.</title>
        <authorList>
            <person name="Wels M."/>
            <person name="Siezen R.J."/>
            <person name="Johansen E."/>
            <person name="Stuer-Lauridsen B."/>
            <person name="Bjerre K."/>
            <person name="Nielsen B.K.K."/>
        </authorList>
    </citation>
    <scope>NUCLEOTIDE SEQUENCE [LARGE SCALE GENOMIC DNA]</scope>
    <source>
        <strain evidence="2 3">BAC-15381</strain>
    </source>
</reference>
<name>A0AAW6KDR8_9BACI</name>
<sequence>MSKIEAWKNPVARMNSQIVSPAGDLMDELSDSEMEMLAGGCEWYNISCQLGNKGQWCTLTKECQRSCK</sequence>
<evidence type="ECO:0000313" key="4">
    <source>
        <dbReference type="Proteomes" id="UP001216709"/>
    </source>
</evidence>
<evidence type="ECO:0000313" key="2">
    <source>
        <dbReference type="EMBL" id="TWL38057.1"/>
    </source>
</evidence>
<dbReference type="Proteomes" id="UP000429980">
    <property type="component" value="Unassembled WGS sequence"/>
</dbReference>